<organism evidence="1 2">
    <name type="scientific">Crepidotus variabilis</name>
    <dbReference type="NCBI Taxonomy" id="179855"/>
    <lineage>
        <taxon>Eukaryota</taxon>
        <taxon>Fungi</taxon>
        <taxon>Dikarya</taxon>
        <taxon>Basidiomycota</taxon>
        <taxon>Agaricomycotina</taxon>
        <taxon>Agaricomycetes</taxon>
        <taxon>Agaricomycetidae</taxon>
        <taxon>Agaricales</taxon>
        <taxon>Agaricineae</taxon>
        <taxon>Crepidotaceae</taxon>
        <taxon>Crepidotus</taxon>
    </lineage>
</organism>
<gene>
    <name evidence="1" type="ORF">CPB83DRAFT_857681</name>
</gene>
<dbReference type="AlphaFoldDB" id="A0A9P6ECS5"/>
<reference evidence="1" key="1">
    <citation type="submission" date="2020-11" db="EMBL/GenBank/DDBJ databases">
        <authorList>
            <consortium name="DOE Joint Genome Institute"/>
            <person name="Ahrendt S."/>
            <person name="Riley R."/>
            <person name="Andreopoulos W."/>
            <person name="Labutti K."/>
            <person name="Pangilinan J."/>
            <person name="Ruiz-Duenas F.J."/>
            <person name="Barrasa J.M."/>
            <person name="Sanchez-Garcia M."/>
            <person name="Camarero S."/>
            <person name="Miyauchi S."/>
            <person name="Serrano A."/>
            <person name="Linde D."/>
            <person name="Babiker R."/>
            <person name="Drula E."/>
            <person name="Ayuso-Fernandez I."/>
            <person name="Pacheco R."/>
            <person name="Padilla G."/>
            <person name="Ferreira P."/>
            <person name="Barriuso J."/>
            <person name="Kellner H."/>
            <person name="Castanera R."/>
            <person name="Alfaro M."/>
            <person name="Ramirez L."/>
            <person name="Pisabarro A.G."/>
            <person name="Kuo A."/>
            <person name="Tritt A."/>
            <person name="Lipzen A."/>
            <person name="He G."/>
            <person name="Yan M."/>
            <person name="Ng V."/>
            <person name="Cullen D."/>
            <person name="Martin F."/>
            <person name="Rosso M.-N."/>
            <person name="Henrissat B."/>
            <person name="Hibbett D."/>
            <person name="Martinez A.T."/>
            <person name="Grigoriev I.V."/>
        </authorList>
    </citation>
    <scope>NUCLEOTIDE SEQUENCE</scope>
    <source>
        <strain evidence="1">CBS 506.95</strain>
    </source>
</reference>
<dbReference type="OrthoDB" id="2870744at2759"/>
<comment type="caution">
    <text evidence="1">The sequence shown here is derived from an EMBL/GenBank/DDBJ whole genome shotgun (WGS) entry which is preliminary data.</text>
</comment>
<evidence type="ECO:0000313" key="1">
    <source>
        <dbReference type="EMBL" id="KAF9526528.1"/>
    </source>
</evidence>
<name>A0A9P6ECS5_9AGAR</name>
<keyword evidence="2" id="KW-1185">Reference proteome</keyword>
<evidence type="ECO:0000313" key="2">
    <source>
        <dbReference type="Proteomes" id="UP000807306"/>
    </source>
</evidence>
<dbReference type="InterPro" id="IPR032675">
    <property type="entry name" value="LRR_dom_sf"/>
</dbReference>
<protein>
    <recommendedName>
        <fullName evidence="3">F-box domain-containing protein</fullName>
    </recommendedName>
</protein>
<dbReference type="SUPFAM" id="SSF52047">
    <property type="entry name" value="RNI-like"/>
    <property type="match status" value="1"/>
</dbReference>
<dbReference type="EMBL" id="MU157870">
    <property type="protein sequence ID" value="KAF9526528.1"/>
    <property type="molecule type" value="Genomic_DNA"/>
</dbReference>
<dbReference type="Proteomes" id="UP000807306">
    <property type="component" value="Unassembled WGS sequence"/>
</dbReference>
<sequence length="589" mass="65631">MTRVAQKSTSGPHGFRRLPGDILIEIALCLEKRLDILNLCLTVHPVFSHVCCVLYETVILSSVEQCQVTLGMLMKHTEIARHVRHLVVRPNSERGRIYGSVDSESASAAVRQLAGAKALDALVRFEWEADELPYCEDMWFALRLGCPQLRSISTCIGSMLPTRCSHIFDFQNLSGFSLTLKPGFYDNSIDMFDEEPSVIFNRFWDMLINKCPNLEELVLNGRSPVPADIHFIVAGRWPRLRKLSLGDVCVDWFPTALVPGEKRPFITFLEEHPLLESLSLSRHAIQPIHFNSLDPSALPYISHFSGTYQQLQAMPNLHGSVSSVTFCDPVETREVSSLTIASLLRDLRCLTELRIAFTLHSMYDSGTLLRSLMQSCPALHHLGLTCAEKPSFQLEAFAKTIRGFIKLRSLHLTVVRSPGDDSLLAGAIQIATANPRIKNFELAYITPASPIPLPFAIPYRAILFALAFPIKSAAKFEVERDTHGLPLSLSGTERNTFQWPWGMGRSVKTKKHFRDLRPPASRRQSGGFQNFLTLVVERSEAGEEIRMILFCTFLAVLAACGISANSGHRSSTIVADELATAMIPETASL</sequence>
<accession>A0A9P6ECS5</accession>
<evidence type="ECO:0008006" key="3">
    <source>
        <dbReference type="Google" id="ProtNLM"/>
    </source>
</evidence>
<proteinExistence type="predicted"/>
<dbReference type="Gene3D" id="3.80.10.10">
    <property type="entry name" value="Ribonuclease Inhibitor"/>
    <property type="match status" value="1"/>
</dbReference>